<accession>A0AAJ5WVQ5</accession>
<dbReference type="SUPFAM" id="SSF51735">
    <property type="entry name" value="NAD(P)-binding Rossmann-fold domains"/>
    <property type="match status" value="1"/>
</dbReference>
<gene>
    <name evidence="4" type="ORF">P0Y53_08280</name>
</gene>
<dbReference type="GO" id="GO:0016491">
    <property type="term" value="F:oxidoreductase activity"/>
    <property type="evidence" value="ECO:0007669"/>
    <property type="project" value="UniProtKB-KW"/>
</dbReference>
<dbReference type="InterPro" id="IPR015815">
    <property type="entry name" value="HIBADH-related"/>
</dbReference>
<name>A0AAJ5WVQ5_9BACT</name>
<protein>
    <submittedName>
        <fullName evidence="4">NAD(P)-binding domain-containing protein</fullName>
    </submittedName>
</protein>
<dbReference type="SUPFAM" id="SSF48179">
    <property type="entry name" value="6-phosphogluconate dehydrogenase C-terminal domain-like"/>
    <property type="match status" value="1"/>
</dbReference>
<keyword evidence="1" id="KW-0560">Oxidoreductase</keyword>
<dbReference type="PANTHER" id="PTHR43580:SF2">
    <property type="entry name" value="CYTOKINE-LIKE NUCLEAR FACTOR N-PAC"/>
    <property type="match status" value="1"/>
</dbReference>
<evidence type="ECO:0000256" key="1">
    <source>
        <dbReference type="ARBA" id="ARBA00023002"/>
    </source>
</evidence>
<dbReference type="PIRSF" id="PIRSF000103">
    <property type="entry name" value="HIBADH"/>
    <property type="match status" value="1"/>
</dbReference>
<dbReference type="InterPro" id="IPR006115">
    <property type="entry name" value="6PGDH_NADP-bd"/>
</dbReference>
<reference evidence="4" key="1">
    <citation type="submission" date="2023-03" db="EMBL/GenBank/DDBJ databases">
        <title>Andean soil-derived lignocellulolytic bacterial consortium as a source of novel taxa and putative plastic-active enzymes.</title>
        <authorList>
            <person name="Diaz-Garcia L."/>
            <person name="Chuvochina M."/>
            <person name="Feuerriegel G."/>
            <person name="Bunk B."/>
            <person name="Sproer C."/>
            <person name="Streit W.R."/>
            <person name="Rodriguez L.M."/>
            <person name="Overmann J."/>
            <person name="Jimenez D.J."/>
        </authorList>
    </citation>
    <scope>NUCLEOTIDE SEQUENCE</scope>
    <source>
        <strain evidence="4">MAG 7</strain>
    </source>
</reference>
<dbReference type="Proteomes" id="UP001220610">
    <property type="component" value="Chromosome"/>
</dbReference>
<dbReference type="Gene3D" id="1.10.1040.10">
    <property type="entry name" value="N-(1-d-carboxylethyl)-l-norvaline Dehydrogenase, domain 2"/>
    <property type="match status" value="1"/>
</dbReference>
<proteinExistence type="predicted"/>
<dbReference type="AlphaFoldDB" id="A0AAJ5WVQ5"/>
<feature type="active site" evidence="2">
    <location>
        <position position="167"/>
    </location>
</feature>
<dbReference type="EMBL" id="CP119311">
    <property type="protein sequence ID" value="WEK37497.1"/>
    <property type="molecule type" value="Genomic_DNA"/>
</dbReference>
<evidence type="ECO:0000313" key="4">
    <source>
        <dbReference type="EMBL" id="WEK37497.1"/>
    </source>
</evidence>
<evidence type="ECO:0000259" key="3">
    <source>
        <dbReference type="Pfam" id="PF03446"/>
    </source>
</evidence>
<sequence>MIAFIGTGLLGGNFTKALLNKGETVQVWNRTADKAKALEAAGAKAFTDVAEAVKGAERIHITLSDDAVVNAVLEQAAPGFSSGATIIDHTTTSVDGAIERTAYWAGKGITYVHVPVFMGPANALESTGVMLISGDPAIAARVTPWLSSMTGQVLNFGEKTGQAAGIKLLGNMFLLTLTGGFSDMLATAKAMDIAPSAIEALFAEWNPGAQAPFRLKRILSGQYDNPSWELQMARKDARLMMAEAAKGDKELQVIPAVAKEMDKWLEKGYAHKDWGVIASGNL</sequence>
<dbReference type="InterPro" id="IPR008927">
    <property type="entry name" value="6-PGluconate_DH-like_C_sf"/>
</dbReference>
<dbReference type="Gene3D" id="3.40.50.720">
    <property type="entry name" value="NAD(P)-binding Rossmann-like Domain"/>
    <property type="match status" value="1"/>
</dbReference>
<dbReference type="InterPro" id="IPR036291">
    <property type="entry name" value="NAD(P)-bd_dom_sf"/>
</dbReference>
<dbReference type="PANTHER" id="PTHR43580">
    <property type="entry name" value="OXIDOREDUCTASE GLYR1-RELATED"/>
    <property type="match status" value="1"/>
</dbReference>
<feature type="domain" description="6-phosphogluconate dehydrogenase NADP-binding" evidence="3">
    <location>
        <begin position="2"/>
        <end position="154"/>
    </location>
</feature>
<evidence type="ECO:0000256" key="2">
    <source>
        <dbReference type="PIRSR" id="PIRSR000103-1"/>
    </source>
</evidence>
<organism evidence="4 5">
    <name type="scientific">Candidatus Pseudobacter hemicellulosilyticus</name>
    <dbReference type="NCBI Taxonomy" id="3121375"/>
    <lineage>
        <taxon>Bacteria</taxon>
        <taxon>Pseudomonadati</taxon>
        <taxon>Bacteroidota</taxon>
        <taxon>Chitinophagia</taxon>
        <taxon>Chitinophagales</taxon>
        <taxon>Chitinophagaceae</taxon>
        <taxon>Pseudobacter</taxon>
    </lineage>
</organism>
<evidence type="ECO:0000313" key="5">
    <source>
        <dbReference type="Proteomes" id="UP001220610"/>
    </source>
</evidence>
<dbReference type="InterPro" id="IPR013328">
    <property type="entry name" value="6PGD_dom2"/>
</dbReference>
<dbReference type="Pfam" id="PF03446">
    <property type="entry name" value="NAD_binding_2"/>
    <property type="match status" value="1"/>
</dbReference>
<dbReference type="GO" id="GO:0050661">
    <property type="term" value="F:NADP binding"/>
    <property type="evidence" value="ECO:0007669"/>
    <property type="project" value="InterPro"/>
</dbReference>
<dbReference type="InterPro" id="IPR051265">
    <property type="entry name" value="HIBADH-related_NP60_sf"/>
</dbReference>